<reference evidence="1 2" key="1">
    <citation type="submission" date="2024-09" db="EMBL/GenBank/DDBJ databases">
        <authorList>
            <person name="Sun Q."/>
            <person name="Mori K."/>
        </authorList>
    </citation>
    <scope>NUCLEOTIDE SEQUENCE [LARGE SCALE GENOMIC DNA]</scope>
    <source>
        <strain evidence="1 2">CGMCC 1.15906</strain>
    </source>
</reference>
<dbReference type="RefSeq" id="WP_380043489.1">
    <property type="nucleotide sequence ID" value="NZ_JBHLTC010000001.1"/>
</dbReference>
<evidence type="ECO:0000313" key="2">
    <source>
        <dbReference type="Proteomes" id="UP001589890"/>
    </source>
</evidence>
<accession>A0ABV6QDW0</accession>
<organism evidence="1 2">
    <name type="scientific">Kribbella deserti</name>
    <dbReference type="NCBI Taxonomy" id="1926257"/>
    <lineage>
        <taxon>Bacteria</taxon>
        <taxon>Bacillati</taxon>
        <taxon>Actinomycetota</taxon>
        <taxon>Actinomycetes</taxon>
        <taxon>Propionibacteriales</taxon>
        <taxon>Kribbellaceae</taxon>
        <taxon>Kribbella</taxon>
    </lineage>
</organism>
<comment type="caution">
    <text evidence="1">The sequence shown here is derived from an EMBL/GenBank/DDBJ whole genome shotgun (WGS) entry which is preliminary data.</text>
</comment>
<protein>
    <recommendedName>
        <fullName evidence="3">Phage tail protein</fullName>
    </recommendedName>
</protein>
<dbReference type="Proteomes" id="UP001589890">
    <property type="component" value="Unassembled WGS sequence"/>
</dbReference>
<evidence type="ECO:0000313" key="1">
    <source>
        <dbReference type="EMBL" id="MFC0622812.1"/>
    </source>
</evidence>
<dbReference type="EMBL" id="JBHLTC010000001">
    <property type="protein sequence ID" value="MFC0622812.1"/>
    <property type="molecule type" value="Genomic_DNA"/>
</dbReference>
<dbReference type="Gene3D" id="2.60.120.260">
    <property type="entry name" value="Galactose-binding domain-like"/>
    <property type="match status" value="1"/>
</dbReference>
<name>A0ABV6QDW0_9ACTN</name>
<proteinExistence type="predicted"/>
<evidence type="ECO:0008006" key="3">
    <source>
        <dbReference type="Google" id="ProtNLM"/>
    </source>
</evidence>
<gene>
    <name evidence="1" type="ORF">ACFFGN_01995</name>
</gene>
<keyword evidence="2" id="KW-1185">Reference proteome</keyword>
<sequence>MQWLEAAGDGSQYRGERALSRDIDLPLYLAGRNRTHLKGLVDQLALVLAGGCVLRFIDDDGSTWFTTVHRVGGGEYIYGTDTNGHDDLQLVVTLRAPEPYWTSGEISSHAVRRDTTHRGLIPALSRLHLTAAQSMGEVTFTNPGTADAYPTWDIVGPGNNFKAISPRGELLHWTGTLALGQRLTIDTRTGSVKDGSGANRYAELAPAPKLWRIPPGESTATASMEGTAPGTIARVGSPRLNHVTNPSLETGLTGYTGADDGPPSPLLEHDTAFALSGSASLRITTTPDAIRPRAELPVTGLSIGQSYWACASTYLPADTELDSRAWLSIADQSVSTSQTGAWVNLEVSFTATAISHTLRLGAPLGARVWWDQVYVGTTQGYFDGSTPNSDTTEHEWTGTPHESSSRAWTIQIAGASWIRCTWRARKTMLV</sequence>